<protein>
    <submittedName>
        <fullName evidence="1">Uncharacterized protein</fullName>
    </submittedName>
</protein>
<accession>A0ACC2DD17</accession>
<dbReference type="Proteomes" id="UP001162992">
    <property type="component" value="Chromosome 6"/>
</dbReference>
<evidence type="ECO:0000313" key="2">
    <source>
        <dbReference type="Proteomes" id="UP001162992"/>
    </source>
</evidence>
<organism evidence="1 2">
    <name type="scientific">Diphasiastrum complanatum</name>
    <name type="common">Issler's clubmoss</name>
    <name type="synonym">Lycopodium complanatum</name>
    <dbReference type="NCBI Taxonomy" id="34168"/>
    <lineage>
        <taxon>Eukaryota</taxon>
        <taxon>Viridiplantae</taxon>
        <taxon>Streptophyta</taxon>
        <taxon>Embryophyta</taxon>
        <taxon>Tracheophyta</taxon>
        <taxon>Lycopodiopsida</taxon>
        <taxon>Lycopodiales</taxon>
        <taxon>Lycopodiaceae</taxon>
        <taxon>Lycopodioideae</taxon>
        <taxon>Diphasiastrum</taxon>
    </lineage>
</organism>
<dbReference type="EMBL" id="CM055097">
    <property type="protein sequence ID" value="KAJ7552085.1"/>
    <property type="molecule type" value="Genomic_DNA"/>
</dbReference>
<evidence type="ECO:0000313" key="1">
    <source>
        <dbReference type="EMBL" id="KAJ7552085.1"/>
    </source>
</evidence>
<keyword evidence="2" id="KW-1185">Reference proteome</keyword>
<reference evidence="2" key="1">
    <citation type="journal article" date="2024" name="Proc. Natl. Acad. Sci. U.S.A.">
        <title>Extraordinary preservation of gene collinearity over three hundred million years revealed in homosporous lycophytes.</title>
        <authorList>
            <person name="Li C."/>
            <person name="Wickell D."/>
            <person name="Kuo L.Y."/>
            <person name="Chen X."/>
            <person name="Nie B."/>
            <person name="Liao X."/>
            <person name="Peng D."/>
            <person name="Ji J."/>
            <person name="Jenkins J."/>
            <person name="Williams M."/>
            <person name="Shu S."/>
            <person name="Plott C."/>
            <person name="Barry K."/>
            <person name="Rajasekar S."/>
            <person name="Grimwood J."/>
            <person name="Han X."/>
            <person name="Sun S."/>
            <person name="Hou Z."/>
            <person name="He W."/>
            <person name="Dai G."/>
            <person name="Sun C."/>
            <person name="Schmutz J."/>
            <person name="Leebens-Mack J.H."/>
            <person name="Li F.W."/>
            <person name="Wang L."/>
        </authorList>
    </citation>
    <scope>NUCLEOTIDE SEQUENCE [LARGE SCALE GENOMIC DNA]</scope>
    <source>
        <strain evidence="2">cv. PW_Plant_1</strain>
    </source>
</reference>
<comment type="caution">
    <text evidence="1">The sequence shown here is derived from an EMBL/GenBank/DDBJ whole genome shotgun (WGS) entry which is preliminary data.</text>
</comment>
<name>A0ACC2DD17_DIPCM</name>
<gene>
    <name evidence="1" type="ORF">O6H91_06G041300</name>
</gene>
<sequence>MAGSLDRAYCLPLSMLLTLLSLLSCKSILAEQNALTRLGGRFDDDNDRKLILQESLVQQVNTDLRASWKAGFNPRFLNHTVQDVKRLCGSLKAELIELDPLVQKRSYSKDVVLPVNFDAREAWAGCPSLKTILDQGHCGSCWAFGAVEALTDRFCILASENVTLSENDLLACCGFECGYGCEGGYPLRAWQYFRHSGVVTAKCDPYFDQKGCQHPGCDPLLPTPNCTKECVNNQLWGESKHYSVSSYAIAPNVHDIMAEVFTNGPVEVAFSVFEDFAHYKSGVYRHLYGNYLGGHAVKLVGWGTTEDGLDYWIIANSWNRSWGEDGFFKILRGVNECGIEGEAVAGIPFNRYARHSAE</sequence>
<proteinExistence type="predicted"/>